<dbReference type="RefSeq" id="WP_227623819.1">
    <property type="nucleotide sequence ID" value="NZ_JBBNIB010000127.1"/>
</dbReference>
<dbReference type="Gene3D" id="3.30.470.20">
    <property type="entry name" value="ATP-grasp fold, B domain"/>
    <property type="match status" value="1"/>
</dbReference>
<dbReference type="InterPro" id="IPR052032">
    <property type="entry name" value="ATP-dep_AA_Ligase"/>
</dbReference>
<feature type="domain" description="ATP-grasp" evidence="5">
    <location>
        <begin position="109"/>
        <end position="300"/>
    </location>
</feature>
<keyword evidence="7" id="KW-1185">Reference proteome</keyword>
<comment type="caution">
    <text evidence="6">The sequence shown here is derived from an EMBL/GenBank/DDBJ whole genome shotgun (WGS) entry which is preliminary data.</text>
</comment>
<sequence>MMKKLLILGGTAQQIKLVEAAKKMGVYTIVTDYLVDSPAKKVADEAWMLNIKDVDQIVERCKQEQVNGVICGYIDPCQRPYQQICDALDLPCYGTKDQFFYMTDKHAFKKMCMENGVDVIPEYTEEEALSGQAEFPLFVKPVDSRGSRGQSVCYTTEQLENAINFAKSESSNGDILIEKYMKGAHEFQVTYFFVDGEPYLIRTVDSYCGSEENHLEKVVACAVSPSRFTDEYLKTAHQNVVKMFKAMGYKNGPIFMQGFEDNGKFRFFDPGLRFPGVDYERVYTKEFGIDLMEAMVHYALEGNCGSVKPLEDGVNLNGKRAAVLFPTLKAGKVAKMQGFDRTDNCKVVSLIPRCEIGSEISWSYDVNQRMAEVDILCADTEDLKSEISKLQDSMLVFDELGNNMQYEKFSVDRIL</sequence>
<dbReference type="SUPFAM" id="SSF52440">
    <property type="entry name" value="PreATP-grasp domain"/>
    <property type="match status" value="1"/>
</dbReference>
<dbReference type="EMBL" id="JBBNIB010000127">
    <property type="protein sequence ID" value="MEQ2688367.1"/>
    <property type="molecule type" value="Genomic_DNA"/>
</dbReference>
<evidence type="ECO:0000259" key="5">
    <source>
        <dbReference type="PROSITE" id="PS50975"/>
    </source>
</evidence>
<dbReference type="PANTHER" id="PTHR43585">
    <property type="entry name" value="FUMIPYRROLE BIOSYNTHESIS PROTEIN C"/>
    <property type="match status" value="1"/>
</dbReference>
<protein>
    <submittedName>
        <fullName evidence="6">ATP-grasp domain-containing protein</fullName>
    </submittedName>
</protein>
<dbReference type="InterPro" id="IPR013815">
    <property type="entry name" value="ATP_grasp_subdomain_1"/>
</dbReference>
<evidence type="ECO:0000256" key="2">
    <source>
        <dbReference type="ARBA" id="ARBA00022741"/>
    </source>
</evidence>
<name>A0ABV1INH0_9FIRM</name>
<dbReference type="Gene3D" id="3.40.50.20">
    <property type="match status" value="1"/>
</dbReference>
<keyword evidence="3 4" id="KW-0067">ATP-binding</keyword>
<gene>
    <name evidence="6" type="ORF">AAAU72_09335</name>
</gene>
<proteinExistence type="predicted"/>
<keyword evidence="1" id="KW-0436">Ligase</keyword>
<evidence type="ECO:0000313" key="7">
    <source>
        <dbReference type="Proteomes" id="UP001439984"/>
    </source>
</evidence>
<reference evidence="6 7" key="1">
    <citation type="submission" date="2024-04" db="EMBL/GenBank/DDBJ databases">
        <title>Human intestinal bacterial collection.</title>
        <authorList>
            <person name="Pauvert C."/>
            <person name="Hitch T.C.A."/>
            <person name="Clavel T."/>
        </authorList>
    </citation>
    <scope>NUCLEOTIDE SEQUENCE [LARGE SCALE GENOMIC DNA]</scope>
    <source>
        <strain evidence="6 7">CLA-AA-H236</strain>
    </source>
</reference>
<dbReference type="Pfam" id="PF21360">
    <property type="entry name" value="PylC-like_N"/>
    <property type="match status" value="1"/>
</dbReference>
<accession>A0ABV1INH0</accession>
<evidence type="ECO:0000256" key="4">
    <source>
        <dbReference type="PROSITE-ProRule" id="PRU00409"/>
    </source>
</evidence>
<dbReference type="Gene3D" id="3.30.1490.20">
    <property type="entry name" value="ATP-grasp fold, A domain"/>
    <property type="match status" value="1"/>
</dbReference>
<evidence type="ECO:0000256" key="3">
    <source>
        <dbReference type="ARBA" id="ARBA00022840"/>
    </source>
</evidence>
<dbReference type="InterPro" id="IPR016185">
    <property type="entry name" value="PreATP-grasp_dom_sf"/>
</dbReference>
<dbReference type="Pfam" id="PF02786">
    <property type="entry name" value="CPSase_L_D2"/>
    <property type="match status" value="1"/>
</dbReference>
<organism evidence="6 7">
    <name type="scientific">Faecalibacterium longum</name>
    <dbReference type="NCBI Taxonomy" id="1851428"/>
    <lineage>
        <taxon>Bacteria</taxon>
        <taxon>Bacillati</taxon>
        <taxon>Bacillota</taxon>
        <taxon>Clostridia</taxon>
        <taxon>Eubacteriales</taxon>
        <taxon>Oscillospiraceae</taxon>
        <taxon>Faecalibacterium</taxon>
    </lineage>
</organism>
<dbReference type="InterPro" id="IPR048764">
    <property type="entry name" value="PylC_N"/>
</dbReference>
<dbReference type="Proteomes" id="UP001439984">
    <property type="component" value="Unassembled WGS sequence"/>
</dbReference>
<evidence type="ECO:0000256" key="1">
    <source>
        <dbReference type="ARBA" id="ARBA00022598"/>
    </source>
</evidence>
<dbReference type="PROSITE" id="PS50975">
    <property type="entry name" value="ATP_GRASP"/>
    <property type="match status" value="1"/>
</dbReference>
<dbReference type="PANTHER" id="PTHR43585:SF2">
    <property type="entry name" value="ATP-GRASP ENZYME FSQD"/>
    <property type="match status" value="1"/>
</dbReference>
<evidence type="ECO:0000313" key="6">
    <source>
        <dbReference type="EMBL" id="MEQ2688367.1"/>
    </source>
</evidence>
<dbReference type="InterPro" id="IPR011761">
    <property type="entry name" value="ATP-grasp"/>
</dbReference>
<dbReference type="SUPFAM" id="SSF56059">
    <property type="entry name" value="Glutathione synthetase ATP-binding domain-like"/>
    <property type="match status" value="1"/>
</dbReference>
<keyword evidence="2 4" id="KW-0547">Nucleotide-binding</keyword>
<dbReference type="InterPro" id="IPR005479">
    <property type="entry name" value="CPAse_ATP-bd"/>
</dbReference>